<keyword evidence="2" id="KW-1185">Reference proteome</keyword>
<organism evidence="1 2">
    <name type="scientific">Patella caerulea</name>
    <name type="common">Rayed Mediterranean limpet</name>
    <dbReference type="NCBI Taxonomy" id="87958"/>
    <lineage>
        <taxon>Eukaryota</taxon>
        <taxon>Metazoa</taxon>
        <taxon>Spiralia</taxon>
        <taxon>Lophotrochozoa</taxon>
        <taxon>Mollusca</taxon>
        <taxon>Gastropoda</taxon>
        <taxon>Patellogastropoda</taxon>
        <taxon>Patelloidea</taxon>
        <taxon>Patellidae</taxon>
        <taxon>Patella</taxon>
    </lineage>
</organism>
<evidence type="ECO:0000313" key="2">
    <source>
        <dbReference type="Proteomes" id="UP001347796"/>
    </source>
</evidence>
<proteinExistence type="predicted"/>
<name>A0AAN8G4N2_PATCE</name>
<protein>
    <submittedName>
        <fullName evidence="1">Uncharacterized protein</fullName>
    </submittedName>
</protein>
<dbReference type="EMBL" id="JAZGQO010000021">
    <property type="protein sequence ID" value="KAK6165895.1"/>
    <property type="molecule type" value="Genomic_DNA"/>
</dbReference>
<reference evidence="1 2" key="1">
    <citation type="submission" date="2024-01" db="EMBL/GenBank/DDBJ databases">
        <title>The genome of the rayed Mediterranean limpet Patella caerulea (Linnaeus, 1758).</title>
        <authorList>
            <person name="Anh-Thu Weber A."/>
            <person name="Halstead-Nussloch G."/>
        </authorList>
    </citation>
    <scope>NUCLEOTIDE SEQUENCE [LARGE SCALE GENOMIC DNA]</scope>
    <source>
        <strain evidence="1">AATW-2023a</strain>
        <tissue evidence="1">Whole specimen</tissue>
    </source>
</reference>
<dbReference type="AlphaFoldDB" id="A0AAN8G4N2"/>
<gene>
    <name evidence="1" type="ORF">SNE40_022712</name>
</gene>
<accession>A0AAN8G4N2</accession>
<comment type="caution">
    <text evidence="1">The sequence shown here is derived from an EMBL/GenBank/DDBJ whole genome shotgun (WGS) entry which is preliminary data.</text>
</comment>
<evidence type="ECO:0000313" key="1">
    <source>
        <dbReference type="EMBL" id="KAK6165895.1"/>
    </source>
</evidence>
<dbReference type="Proteomes" id="UP001347796">
    <property type="component" value="Unassembled WGS sequence"/>
</dbReference>
<sequence length="99" mass="11326">MGDSKQASFGDAPADRKYQDWYEWLVKRNFGGMNKGFGVQDNGKFLDWENMLKNGISKRQLSVSPDRFGSYGGYFSNGLQDWRRAFTGSKRQGASKIRK</sequence>